<feature type="region of interest" description="Disordered" evidence="1">
    <location>
        <begin position="277"/>
        <end position="299"/>
    </location>
</feature>
<comment type="caution">
    <text evidence="2">The sequence shown here is derived from an EMBL/GenBank/DDBJ whole genome shotgun (WGS) entry which is preliminary data.</text>
</comment>
<dbReference type="PANTHER" id="PTHR46114:SF1">
    <property type="entry name" value="ZAD DOMAIN-CONTAINING PROTEIN"/>
    <property type="match status" value="1"/>
</dbReference>
<protein>
    <submittedName>
        <fullName evidence="2">Uncharacterized protein</fullName>
    </submittedName>
</protein>
<dbReference type="PANTHER" id="PTHR46114">
    <property type="entry name" value="APPLE DOMAIN-CONTAINING PROTEIN"/>
    <property type="match status" value="1"/>
</dbReference>
<gene>
    <name evidence="2" type="ORF">AVEN_43559_1</name>
</gene>
<reference evidence="2 3" key="1">
    <citation type="journal article" date="2019" name="Sci. Rep.">
        <title>Orb-weaving spider Araneus ventricosus genome elucidates the spidroin gene catalogue.</title>
        <authorList>
            <person name="Kono N."/>
            <person name="Nakamura H."/>
            <person name="Ohtoshi R."/>
            <person name="Moran D.A.P."/>
            <person name="Shinohara A."/>
            <person name="Yoshida Y."/>
            <person name="Fujiwara M."/>
            <person name="Mori M."/>
            <person name="Tomita M."/>
            <person name="Arakawa K."/>
        </authorList>
    </citation>
    <scope>NUCLEOTIDE SEQUENCE [LARGE SCALE GENOMIC DNA]</scope>
</reference>
<dbReference type="EMBL" id="BGPR01000621">
    <property type="protein sequence ID" value="GBM28835.1"/>
    <property type="molecule type" value="Genomic_DNA"/>
</dbReference>
<dbReference type="OrthoDB" id="6622005at2759"/>
<keyword evidence="3" id="KW-1185">Reference proteome</keyword>
<evidence type="ECO:0000256" key="1">
    <source>
        <dbReference type="SAM" id="MobiDB-lite"/>
    </source>
</evidence>
<organism evidence="2 3">
    <name type="scientific">Araneus ventricosus</name>
    <name type="common">Orbweaver spider</name>
    <name type="synonym">Epeira ventricosa</name>
    <dbReference type="NCBI Taxonomy" id="182803"/>
    <lineage>
        <taxon>Eukaryota</taxon>
        <taxon>Metazoa</taxon>
        <taxon>Ecdysozoa</taxon>
        <taxon>Arthropoda</taxon>
        <taxon>Chelicerata</taxon>
        <taxon>Arachnida</taxon>
        <taxon>Araneae</taxon>
        <taxon>Araneomorphae</taxon>
        <taxon>Entelegynae</taxon>
        <taxon>Araneoidea</taxon>
        <taxon>Araneidae</taxon>
        <taxon>Araneus</taxon>
    </lineage>
</organism>
<name>A0A4Y2ELN7_ARAVE</name>
<proteinExistence type="predicted"/>
<dbReference type="Proteomes" id="UP000499080">
    <property type="component" value="Unassembled WGS sequence"/>
</dbReference>
<accession>A0A4Y2ELN7</accession>
<dbReference type="AlphaFoldDB" id="A0A4Y2ELN7"/>
<sequence>MINYIKYGWKLCADLKAESLLMGLKPGCTKYCCFLCLWNSKAIALHYIESDWSQRASFKSGEMNVEDPPLSEPHKIIIPTLHIKLGLVKNLVKAMDKNGLAFKYPHEKFPLLCVARIIEGVFVGPQIKQLFRDPKFEKLLQSKGKLVWDAFYQVSANFLGNDKVENYKDLVEDMLALFQDFGCNMSLKIHFQDSHLNFFPDNCGRVSDEHGERFHQDIAKLRTWKNCTRGIGSRQFWLTTFGRSSEILPTSVTSDRPKEIESPKQIKFGWLPVEKEINQPPLPHGAHEAPHQKTIPRTT</sequence>
<evidence type="ECO:0000313" key="2">
    <source>
        <dbReference type="EMBL" id="GBM28835.1"/>
    </source>
</evidence>
<evidence type="ECO:0000313" key="3">
    <source>
        <dbReference type="Proteomes" id="UP000499080"/>
    </source>
</evidence>